<protein>
    <submittedName>
        <fullName evidence="2">Uncharacterized protein</fullName>
    </submittedName>
</protein>
<dbReference type="EMBL" id="JAQQPM010000001">
    <property type="protein sequence ID" value="KAK2067725.1"/>
    <property type="molecule type" value="Genomic_DNA"/>
</dbReference>
<comment type="caution">
    <text evidence="2">The sequence shown here is derived from an EMBL/GenBank/DDBJ whole genome shotgun (WGS) entry which is preliminary data.</text>
</comment>
<keyword evidence="3" id="KW-1185">Reference proteome</keyword>
<dbReference type="AlphaFoldDB" id="A0AAD9MA87"/>
<gene>
    <name evidence="2" type="ORF">P8C59_001438</name>
</gene>
<reference evidence="2" key="1">
    <citation type="journal article" date="2023" name="Mol. Plant Microbe Interact.">
        <title>Elucidating the Obligate Nature and Biological Capacity of an Invasive Fungal Corn Pathogen.</title>
        <authorList>
            <person name="MacCready J.S."/>
            <person name="Roggenkamp E.M."/>
            <person name="Gdanetz K."/>
            <person name="Chilvers M.I."/>
        </authorList>
    </citation>
    <scope>NUCLEOTIDE SEQUENCE</scope>
    <source>
        <strain evidence="2">PM02</strain>
    </source>
</reference>
<feature type="region of interest" description="Disordered" evidence="1">
    <location>
        <begin position="46"/>
        <end position="65"/>
    </location>
</feature>
<evidence type="ECO:0000256" key="1">
    <source>
        <dbReference type="SAM" id="MobiDB-lite"/>
    </source>
</evidence>
<organism evidence="2 3">
    <name type="scientific">Phyllachora maydis</name>
    <dbReference type="NCBI Taxonomy" id="1825666"/>
    <lineage>
        <taxon>Eukaryota</taxon>
        <taxon>Fungi</taxon>
        <taxon>Dikarya</taxon>
        <taxon>Ascomycota</taxon>
        <taxon>Pezizomycotina</taxon>
        <taxon>Sordariomycetes</taxon>
        <taxon>Sordariomycetidae</taxon>
        <taxon>Phyllachorales</taxon>
        <taxon>Phyllachoraceae</taxon>
        <taxon>Phyllachora</taxon>
    </lineage>
</organism>
<evidence type="ECO:0000313" key="2">
    <source>
        <dbReference type="EMBL" id="KAK2067725.1"/>
    </source>
</evidence>
<sequence length="75" mass="7910">MIRVPGVGFCCSRDPLFFKSSRPPGIASLPLLPAAAVLSLREALTTQRTHPEASEGHHQDGPGLCHLPCSGYSGL</sequence>
<accession>A0AAD9MA87</accession>
<proteinExistence type="predicted"/>
<name>A0AAD9MA87_9PEZI</name>
<feature type="compositionally biased region" description="Basic and acidic residues" evidence="1">
    <location>
        <begin position="49"/>
        <end position="60"/>
    </location>
</feature>
<evidence type="ECO:0000313" key="3">
    <source>
        <dbReference type="Proteomes" id="UP001217918"/>
    </source>
</evidence>
<dbReference type="Proteomes" id="UP001217918">
    <property type="component" value="Unassembled WGS sequence"/>
</dbReference>